<dbReference type="Proteomes" id="UP000265768">
    <property type="component" value="Unassembled WGS sequence"/>
</dbReference>
<sequence length="282" mass="32136">MADSYSPTVRLRRLADELKRMREARKLTMEQVAQQLEWSRGKLSRLEAGLAKRPSVHDVRLLCDVYGMRDERVREALVALARDARKRGWWSAYKDVLTGSFIGLESEASEIRTFQPLIVPGLLQTREYAREMVLSSMVDDPHEVERRVEARIERQKILARDDAPRIWAVIDEAALARPVGGPDVWRGQLRRLIETRELEHVTVLVLPMGAGPHPGLAGQFVLLDFPGELDRPVVYLETATDSLYLEQPSEIDRYRVMFDRLLAMALSTEESIGHLEGLIDGL</sequence>
<dbReference type="Gene3D" id="1.10.260.40">
    <property type="entry name" value="lambda repressor-like DNA-binding domains"/>
    <property type="match status" value="1"/>
</dbReference>
<dbReference type="InterPro" id="IPR001387">
    <property type="entry name" value="Cro/C1-type_HTH"/>
</dbReference>
<name>A0A3A3ZYX4_9ACTN</name>
<dbReference type="CDD" id="cd00093">
    <property type="entry name" value="HTH_XRE"/>
    <property type="match status" value="1"/>
</dbReference>
<evidence type="ECO:0000259" key="1">
    <source>
        <dbReference type="PROSITE" id="PS50943"/>
    </source>
</evidence>
<dbReference type="Pfam" id="PF19054">
    <property type="entry name" value="DUF5753"/>
    <property type="match status" value="1"/>
</dbReference>
<dbReference type="EMBL" id="QZEY01000028">
    <property type="protein sequence ID" value="RJL20788.1"/>
    <property type="molecule type" value="Genomic_DNA"/>
</dbReference>
<comment type="caution">
    <text evidence="2">The sequence shown here is derived from an EMBL/GenBank/DDBJ whole genome shotgun (WGS) entry which is preliminary data.</text>
</comment>
<keyword evidence="3" id="KW-1185">Reference proteome</keyword>
<dbReference type="PROSITE" id="PS50943">
    <property type="entry name" value="HTH_CROC1"/>
    <property type="match status" value="1"/>
</dbReference>
<dbReference type="InterPro" id="IPR010982">
    <property type="entry name" value="Lambda_DNA-bd_dom_sf"/>
</dbReference>
<accession>A0A3A3ZYX4</accession>
<dbReference type="RefSeq" id="WP_119931600.1">
    <property type="nucleotide sequence ID" value="NZ_QZEY01000028.1"/>
</dbReference>
<evidence type="ECO:0000313" key="2">
    <source>
        <dbReference type="EMBL" id="RJL20788.1"/>
    </source>
</evidence>
<dbReference type="AlphaFoldDB" id="A0A3A3ZYX4"/>
<feature type="domain" description="HTH cro/C1-type" evidence="1">
    <location>
        <begin position="18"/>
        <end position="73"/>
    </location>
</feature>
<dbReference type="InterPro" id="IPR043917">
    <property type="entry name" value="DUF5753"/>
</dbReference>
<proteinExistence type="predicted"/>
<evidence type="ECO:0000313" key="3">
    <source>
        <dbReference type="Proteomes" id="UP000265768"/>
    </source>
</evidence>
<dbReference type="SMART" id="SM00530">
    <property type="entry name" value="HTH_XRE"/>
    <property type="match status" value="1"/>
</dbReference>
<dbReference type="GO" id="GO:0003677">
    <property type="term" value="F:DNA binding"/>
    <property type="evidence" value="ECO:0007669"/>
    <property type="project" value="InterPro"/>
</dbReference>
<gene>
    <name evidence="2" type="ORF">D5H75_38670</name>
</gene>
<dbReference type="OrthoDB" id="5177725at2"/>
<dbReference type="Pfam" id="PF13560">
    <property type="entry name" value="HTH_31"/>
    <property type="match status" value="1"/>
</dbReference>
<organism evidence="2 3">
    <name type="scientific">Bailinhaonella thermotolerans</name>
    <dbReference type="NCBI Taxonomy" id="1070861"/>
    <lineage>
        <taxon>Bacteria</taxon>
        <taxon>Bacillati</taxon>
        <taxon>Actinomycetota</taxon>
        <taxon>Actinomycetes</taxon>
        <taxon>Streptosporangiales</taxon>
        <taxon>Streptosporangiaceae</taxon>
        <taxon>Bailinhaonella</taxon>
    </lineage>
</organism>
<protein>
    <submittedName>
        <fullName evidence="2">XRE family transcriptional regulator</fullName>
    </submittedName>
</protein>
<dbReference type="SUPFAM" id="SSF47413">
    <property type="entry name" value="lambda repressor-like DNA-binding domains"/>
    <property type="match status" value="1"/>
</dbReference>
<reference evidence="2 3" key="1">
    <citation type="submission" date="2018-09" db="EMBL/GenBank/DDBJ databases">
        <title>YIM 75507 draft genome.</title>
        <authorList>
            <person name="Tang S."/>
            <person name="Feng Y."/>
        </authorList>
    </citation>
    <scope>NUCLEOTIDE SEQUENCE [LARGE SCALE GENOMIC DNA]</scope>
    <source>
        <strain evidence="2 3">YIM 75507</strain>
    </source>
</reference>